<protein>
    <submittedName>
        <fullName evidence="1">Uncharacterized protein</fullName>
    </submittedName>
</protein>
<reference evidence="1" key="1">
    <citation type="submission" date="2022-11" db="EMBL/GenBank/DDBJ databases">
        <title>Centuries of genome instability and evolution in soft-shell clam transmissible cancer (bioRxiv).</title>
        <authorList>
            <person name="Hart S.F.M."/>
            <person name="Yonemitsu M.A."/>
            <person name="Giersch R.M."/>
            <person name="Beal B.F."/>
            <person name="Arriagada G."/>
            <person name="Davis B.W."/>
            <person name="Ostrander E.A."/>
            <person name="Goff S.P."/>
            <person name="Metzger M.J."/>
        </authorList>
    </citation>
    <scope>NUCLEOTIDE SEQUENCE</scope>
    <source>
        <strain evidence="1">MELC-2E11</strain>
        <tissue evidence="1">Siphon/mantle</tissue>
    </source>
</reference>
<name>A0ABY7E7P0_MYAAR</name>
<gene>
    <name evidence="1" type="ORF">MAR_020310</name>
</gene>
<dbReference type="Proteomes" id="UP001164746">
    <property type="component" value="Chromosome 5"/>
</dbReference>
<proteinExistence type="predicted"/>
<dbReference type="InterPro" id="IPR032675">
    <property type="entry name" value="LRR_dom_sf"/>
</dbReference>
<keyword evidence="2" id="KW-1185">Reference proteome</keyword>
<accession>A0ABY7E7P0</accession>
<organism evidence="1 2">
    <name type="scientific">Mya arenaria</name>
    <name type="common">Soft-shell clam</name>
    <dbReference type="NCBI Taxonomy" id="6604"/>
    <lineage>
        <taxon>Eukaryota</taxon>
        <taxon>Metazoa</taxon>
        <taxon>Spiralia</taxon>
        <taxon>Lophotrochozoa</taxon>
        <taxon>Mollusca</taxon>
        <taxon>Bivalvia</taxon>
        <taxon>Autobranchia</taxon>
        <taxon>Heteroconchia</taxon>
        <taxon>Euheterodonta</taxon>
        <taxon>Imparidentia</taxon>
        <taxon>Neoheterodontei</taxon>
        <taxon>Myida</taxon>
        <taxon>Myoidea</taxon>
        <taxon>Myidae</taxon>
        <taxon>Mya</taxon>
    </lineage>
</organism>
<dbReference type="EMBL" id="CP111016">
    <property type="protein sequence ID" value="WAR04941.1"/>
    <property type="molecule type" value="Genomic_DNA"/>
</dbReference>
<sequence length="844" mass="96417">MATCTEMFENDKTQNCIKCLYGMTLTRNAIVPLANDVMKRFRDDAKETAIKKNKLSESANCSSCSTKDVVPCGTWGLCRYQKDGKWIGSKPEAISTVKELKKLEKNKLSVSSEEVGKLLVLEKGAMEDCKDALNKERDADIVTLKDIVSRLDKVTQLLLVLDRQRPSKRSSKSDDGQLPKRVKRDRASYSSNVEGLLKDLYIFYDKYYSTLPLGPMFEEKVSKLEEVFVLPNLVQQRTETTNEKKRDDMFLSGRKRPWKIAESHVTVSEEDNRIAIQKMSVDSQRKLIVKASNRLVKESYAVDVSKFLEQVERHRIQDFLSNPLAIVQLLCIYHDEKTLVDSRCKIYCQILNMLLGRAKQMFKMNQQNINDGSDTIDLPTCFKQDADQCQEHKSILFRLGEVAYTALKSTSTQVLDESTVSAALRGEQEVSFILTAGLLSKDEQRGKLARQVCRYSFLHSTYQELLCCLYLVCKDNGDDLLSRLLDHLESTGQKDVSTEMFLFFCGMSGKLASRAHDKLSRIKYDQMKKCDRIRFLDVRKSRDLTLKGYEESNKNGVENNIEMRQLRNTTGIHTLACIWHKEFSIKVKDIDLAIKNSSKTLLYVFINGEHGKNIQFASENLNTCWNLHTLELRYIQLTEKLDLSACHTLTSLTIARVKLSEVCIHAPTLHYCFLRTVDESDALFHLSFSNDRRYSVNLKELTLMQVSVVGDLDISECKHLTAICLWNVDMEMLIMESLSVKTCFLGEHIGKNESFWPIVLKALTGSEKLEELYASGSECSSLELFDAFKTIKNVRDLQLLHVNCNDADMQLPKSLQNISLDEKEAFSNTDKHSCPRSKSECEHK</sequence>
<evidence type="ECO:0000313" key="1">
    <source>
        <dbReference type="EMBL" id="WAR04941.1"/>
    </source>
</evidence>
<dbReference type="SUPFAM" id="SSF52047">
    <property type="entry name" value="RNI-like"/>
    <property type="match status" value="1"/>
</dbReference>
<dbReference type="Gene3D" id="3.80.10.10">
    <property type="entry name" value="Ribonuclease Inhibitor"/>
    <property type="match status" value="1"/>
</dbReference>
<evidence type="ECO:0000313" key="2">
    <source>
        <dbReference type="Proteomes" id="UP001164746"/>
    </source>
</evidence>